<protein>
    <submittedName>
        <fullName evidence="7">Diacylglycerol/lipid kinase family protein</fullName>
        <ecNumber evidence="7">2.7.1.-</ecNumber>
    </submittedName>
</protein>
<keyword evidence="2" id="KW-0547">Nucleotide-binding</keyword>
<feature type="region of interest" description="Disordered" evidence="5">
    <location>
        <begin position="1"/>
        <end position="31"/>
    </location>
</feature>
<evidence type="ECO:0000259" key="6">
    <source>
        <dbReference type="PROSITE" id="PS50146"/>
    </source>
</evidence>
<dbReference type="SMART" id="SM00046">
    <property type="entry name" value="DAGKc"/>
    <property type="match status" value="1"/>
</dbReference>
<organism evidence="7 8">
    <name type="scientific">Haloarchaeobius litoreus</name>
    <dbReference type="NCBI Taxonomy" id="755306"/>
    <lineage>
        <taxon>Archaea</taxon>
        <taxon>Methanobacteriati</taxon>
        <taxon>Methanobacteriota</taxon>
        <taxon>Stenosarchaea group</taxon>
        <taxon>Halobacteria</taxon>
        <taxon>Halobacteriales</taxon>
        <taxon>Halorubellaceae</taxon>
        <taxon>Haloarchaeobius</taxon>
    </lineage>
</organism>
<dbReference type="Proteomes" id="UP001597034">
    <property type="component" value="Unassembled WGS sequence"/>
</dbReference>
<keyword evidence="3 7" id="KW-0418">Kinase</keyword>
<evidence type="ECO:0000313" key="7">
    <source>
        <dbReference type="EMBL" id="MFD1647661.1"/>
    </source>
</evidence>
<evidence type="ECO:0000256" key="4">
    <source>
        <dbReference type="ARBA" id="ARBA00022840"/>
    </source>
</evidence>
<keyword evidence="4" id="KW-0067">ATP-binding</keyword>
<evidence type="ECO:0000256" key="2">
    <source>
        <dbReference type="ARBA" id="ARBA00022741"/>
    </source>
</evidence>
<dbReference type="NCBIfam" id="TIGR00147">
    <property type="entry name" value="YegS/Rv2252/BmrU family lipid kinase"/>
    <property type="match status" value="1"/>
</dbReference>
<dbReference type="EC" id="2.7.1.-" evidence="7"/>
<accession>A0ABD6DMT4</accession>
<proteinExistence type="predicted"/>
<sequence length="321" mass="34579">MADNGEPAPDEQDSPAPPHSDGNDQWVILNPTSGTADHVDEVRRHADERNYTIQETTHEEHAVQLAQDAAANDVERLAVAGGDGTLHEVVRGLVEVSALGAVTLGVIPTGTENIFATTIGVAGIEEGFDLLDHGERRRIDVGFAGEEPFLVSCIAGFPAEVSVAASSDLKERFGSLAFVVASLQELTEFDELHIELTAISDDEETTWSGEALCVLVGNVLRFVNRGGQANVEDGLFDVVLIEQMPASDILAEATAQRVFGRDTEHVLHVQANQLEIRGLGSDPITFSLDGELNTHDELVLYTEPRSLTVCVGSTYEYTHPE</sequence>
<dbReference type="AlphaFoldDB" id="A0ABD6DMT4"/>
<dbReference type="EMBL" id="JBHUDO010000004">
    <property type="protein sequence ID" value="MFD1647661.1"/>
    <property type="molecule type" value="Genomic_DNA"/>
</dbReference>
<dbReference type="GO" id="GO:0016301">
    <property type="term" value="F:kinase activity"/>
    <property type="evidence" value="ECO:0007669"/>
    <property type="project" value="UniProtKB-KW"/>
</dbReference>
<reference evidence="7 8" key="1">
    <citation type="journal article" date="2019" name="Int. J. Syst. Evol. Microbiol.">
        <title>The Global Catalogue of Microorganisms (GCM) 10K type strain sequencing project: providing services to taxonomists for standard genome sequencing and annotation.</title>
        <authorList>
            <consortium name="The Broad Institute Genomics Platform"/>
            <consortium name="The Broad Institute Genome Sequencing Center for Infectious Disease"/>
            <person name="Wu L."/>
            <person name="Ma J."/>
        </authorList>
    </citation>
    <scope>NUCLEOTIDE SEQUENCE [LARGE SCALE GENOMIC DNA]</scope>
    <source>
        <strain evidence="7 8">CGMCC 1.10390</strain>
    </source>
</reference>
<dbReference type="PANTHER" id="PTHR12358:SF54">
    <property type="entry name" value="SPHINGOSINE KINASE RELATED PROTEIN"/>
    <property type="match status" value="1"/>
</dbReference>
<dbReference type="Gene3D" id="2.60.200.40">
    <property type="match status" value="1"/>
</dbReference>
<dbReference type="InterPro" id="IPR016064">
    <property type="entry name" value="NAD/diacylglycerol_kinase_sf"/>
</dbReference>
<keyword evidence="1 7" id="KW-0808">Transferase</keyword>
<name>A0ABD6DMT4_9EURY</name>
<dbReference type="Gene3D" id="3.40.50.10330">
    <property type="entry name" value="Probable inorganic polyphosphate/atp-NAD kinase, domain 1"/>
    <property type="match status" value="1"/>
</dbReference>
<evidence type="ECO:0000256" key="5">
    <source>
        <dbReference type="SAM" id="MobiDB-lite"/>
    </source>
</evidence>
<dbReference type="GO" id="GO:0005524">
    <property type="term" value="F:ATP binding"/>
    <property type="evidence" value="ECO:0007669"/>
    <property type="project" value="UniProtKB-KW"/>
</dbReference>
<dbReference type="SUPFAM" id="SSF111331">
    <property type="entry name" value="NAD kinase/diacylglycerol kinase-like"/>
    <property type="match status" value="1"/>
</dbReference>
<evidence type="ECO:0000256" key="3">
    <source>
        <dbReference type="ARBA" id="ARBA00022777"/>
    </source>
</evidence>
<evidence type="ECO:0000256" key="1">
    <source>
        <dbReference type="ARBA" id="ARBA00022679"/>
    </source>
</evidence>
<dbReference type="InterPro" id="IPR001206">
    <property type="entry name" value="Diacylglycerol_kinase_cat_dom"/>
</dbReference>
<dbReference type="InterPro" id="IPR050187">
    <property type="entry name" value="Lipid_Phosphate_FormReg"/>
</dbReference>
<dbReference type="InterPro" id="IPR045540">
    <property type="entry name" value="YegS/DAGK_C"/>
</dbReference>
<dbReference type="InterPro" id="IPR017438">
    <property type="entry name" value="ATP-NAD_kinase_N"/>
</dbReference>
<comment type="caution">
    <text evidence="7">The sequence shown here is derived from an EMBL/GenBank/DDBJ whole genome shotgun (WGS) entry which is preliminary data.</text>
</comment>
<dbReference type="PANTHER" id="PTHR12358">
    <property type="entry name" value="SPHINGOSINE KINASE"/>
    <property type="match status" value="1"/>
</dbReference>
<dbReference type="Pfam" id="PF00781">
    <property type="entry name" value="DAGK_cat"/>
    <property type="match status" value="1"/>
</dbReference>
<dbReference type="PROSITE" id="PS50146">
    <property type="entry name" value="DAGK"/>
    <property type="match status" value="1"/>
</dbReference>
<evidence type="ECO:0000313" key="8">
    <source>
        <dbReference type="Proteomes" id="UP001597034"/>
    </source>
</evidence>
<dbReference type="RefSeq" id="WP_256401858.1">
    <property type="nucleotide sequence ID" value="NZ_JANHJR010000004.1"/>
</dbReference>
<keyword evidence="8" id="KW-1185">Reference proteome</keyword>
<dbReference type="InterPro" id="IPR005218">
    <property type="entry name" value="Diacylglycerol/lipid_kinase"/>
</dbReference>
<dbReference type="Pfam" id="PF19279">
    <property type="entry name" value="YegS_C"/>
    <property type="match status" value="1"/>
</dbReference>
<gene>
    <name evidence="7" type="ORF">ACFSBL_18370</name>
</gene>
<feature type="domain" description="DAGKc" evidence="6">
    <location>
        <begin position="20"/>
        <end position="148"/>
    </location>
</feature>